<dbReference type="AlphaFoldDB" id="A0A420YJN6"/>
<gene>
    <name evidence="2" type="ORF">DL546_008470</name>
</gene>
<evidence type="ECO:0000313" key="2">
    <source>
        <dbReference type="EMBL" id="RKU48084.1"/>
    </source>
</evidence>
<sequence length="497" mass="54704">MPTTWHAGVLTSVVTSTLNASDKSVLHGGHLELQRMEDTSSRSASGPGAASTATNATTLTTACPAVISTVSPPSTQTVALFSRHFFSLDATLSLCHAFASTTYPGLSCHPSQPQGYCSYTLAIDEDLILQFRPSAHTLNISLSSLAREVYGALAPQTHSLGVIKCPSASSGEDLPLHVYSMTRIPGLSLANFRLALTTSPTELRAQRNIIVRDFARFLATGWAMRKEWGSVLPANRGRLGTSLRWRLGMMRDRLPSRFRPVVEDVLGDLTTIEMLPWVLTHGDINSDNLMVEGRSWNGKHGGTGWSPGSLRGLLDWAESEYLPFGIGLYGVEELLGQSVRYWHPGKQTDGEAKSRFAYYAAAEDLRRSFWNELQSAIPALGSDPGFRLAVEQARLLGILLWHGFAFDDGKLDRVVEEGRDDEEIQRLDLFLLGTSHPTMVSNDISSENTTTHAVEDSQEQQRLLDVAPDHENGAKADRGWSFLRTIHFLRLPFRRVS</sequence>
<dbReference type="STRING" id="177199.A0A420YJN6"/>
<dbReference type="EMBL" id="QVQW01000006">
    <property type="protein sequence ID" value="RKU48084.1"/>
    <property type="molecule type" value="Genomic_DNA"/>
</dbReference>
<proteinExistence type="predicted"/>
<organism evidence="2 3">
    <name type="scientific">Coniochaeta pulveracea</name>
    <dbReference type="NCBI Taxonomy" id="177199"/>
    <lineage>
        <taxon>Eukaryota</taxon>
        <taxon>Fungi</taxon>
        <taxon>Dikarya</taxon>
        <taxon>Ascomycota</taxon>
        <taxon>Pezizomycotina</taxon>
        <taxon>Sordariomycetes</taxon>
        <taxon>Sordariomycetidae</taxon>
        <taxon>Coniochaetales</taxon>
        <taxon>Coniochaetaceae</taxon>
        <taxon>Coniochaeta</taxon>
    </lineage>
</organism>
<dbReference type="InterPro" id="IPR011009">
    <property type="entry name" value="Kinase-like_dom_sf"/>
</dbReference>
<dbReference type="InterPro" id="IPR002575">
    <property type="entry name" value="Aminoglycoside_PTrfase"/>
</dbReference>
<keyword evidence="3" id="KW-1185">Reference proteome</keyword>
<dbReference type="OrthoDB" id="5598852at2759"/>
<protein>
    <recommendedName>
        <fullName evidence="1">Aminoglycoside phosphotransferase domain-containing protein</fullName>
    </recommendedName>
</protein>
<dbReference type="Pfam" id="PF01636">
    <property type="entry name" value="APH"/>
    <property type="match status" value="1"/>
</dbReference>
<comment type="caution">
    <text evidence="2">The sequence shown here is derived from an EMBL/GenBank/DDBJ whole genome shotgun (WGS) entry which is preliminary data.</text>
</comment>
<dbReference type="Proteomes" id="UP000275385">
    <property type="component" value="Unassembled WGS sequence"/>
</dbReference>
<reference evidence="2 3" key="1">
    <citation type="submission" date="2018-08" db="EMBL/GenBank/DDBJ databases">
        <title>Draft genome of the lignicolous fungus Coniochaeta pulveracea.</title>
        <authorList>
            <person name="Borstlap C.J."/>
            <person name="De Witt R.N."/>
            <person name="Botha A."/>
            <person name="Volschenk H."/>
        </authorList>
    </citation>
    <scope>NUCLEOTIDE SEQUENCE [LARGE SCALE GENOMIC DNA]</scope>
    <source>
        <strain evidence="2 3">CAB683</strain>
    </source>
</reference>
<feature type="domain" description="Aminoglycoside phosphotransferase" evidence="1">
    <location>
        <begin position="153"/>
        <end position="317"/>
    </location>
</feature>
<dbReference type="SUPFAM" id="SSF56112">
    <property type="entry name" value="Protein kinase-like (PK-like)"/>
    <property type="match status" value="1"/>
</dbReference>
<evidence type="ECO:0000259" key="1">
    <source>
        <dbReference type="Pfam" id="PF01636"/>
    </source>
</evidence>
<accession>A0A420YJN6</accession>
<name>A0A420YJN6_9PEZI</name>
<evidence type="ECO:0000313" key="3">
    <source>
        <dbReference type="Proteomes" id="UP000275385"/>
    </source>
</evidence>